<dbReference type="GO" id="GO:0035692">
    <property type="term" value="C:macrophage migration inhibitory factor receptor complex"/>
    <property type="evidence" value="ECO:0007669"/>
    <property type="project" value="TreeGrafter"/>
</dbReference>
<evidence type="ECO:0000256" key="24">
    <source>
        <dbReference type="ARBA" id="ARBA00065352"/>
    </source>
</evidence>
<feature type="region of interest" description="Disordered" evidence="26">
    <location>
        <begin position="202"/>
        <end position="464"/>
    </location>
</feature>
<dbReference type="Pfam" id="PF00193">
    <property type="entry name" value="Xlink"/>
    <property type="match status" value="1"/>
</dbReference>
<evidence type="ECO:0000256" key="25">
    <source>
        <dbReference type="PROSITE-ProRule" id="PRU00323"/>
    </source>
</evidence>
<feature type="signal peptide" evidence="28">
    <location>
        <begin position="1"/>
        <end position="20"/>
    </location>
</feature>
<dbReference type="PANTHER" id="PTHR10225:SF6">
    <property type="entry name" value="CD44 ANTIGEN"/>
    <property type="match status" value="1"/>
</dbReference>
<evidence type="ECO:0000256" key="27">
    <source>
        <dbReference type="SAM" id="Phobius"/>
    </source>
</evidence>
<evidence type="ECO:0000256" key="8">
    <source>
        <dbReference type="ARBA" id="ARBA00022692"/>
    </source>
</evidence>
<dbReference type="GO" id="GO:0005540">
    <property type="term" value="F:hyaluronic acid binding"/>
    <property type="evidence" value="ECO:0007669"/>
    <property type="project" value="InterPro"/>
</dbReference>
<evidence type="ECO:0000256" key="23">
    <source>
        <dbReference type="ARBA" id="ARBA00032917"/>
    </source>
</evidence>
<keyword evidence="30" id="KW-1185">Reference proteome</keyword>
<protein>
    <recommendedName>
        <fullName evidence="4">CD44 antigen</fullName>
    </recommendedName>
    <alternativeName>
        <fullName evidence="22">GP90 lymphocyte homing/adhesion receptor</fullName>
    </alternativeName>
    <alternativeName>
        <fullName evidence="21">HUTCH-I</fullName>
    </alternativeName>
    <alternativeName>
        <fullName evidence="23">Hermes antigen</fullName>
    </alternativeName>
    <alternativeName>
        <fullName evidence="20">Hyaluronate receptor</fullName>
    </alternativeName>
    <alternativeName>
        <fullName evidence="18">Phagocytic glycoprotein 1</fullName>
    </alternativeName>
    <alternativeName>
        <fullName evidence="19">Phagocytic glycoprotein I</fullName>
    </alternativeName>
</protein>
<dbReference type="GO" id="GO:0006954">
    <property type="term" value="P:inflammatory response"/>
    <property type="evidence" value="ECO:0007669"/>
    <property type="project" value="TreeGrafter"/>
</dbReference>
<dbReference type="SMART" id="SM00445">
    <property type="entry name" value="LINK"/>
    <property type="match status" value="1"/>
</dbReference>
<dbReference type="GeneID" id="101687039"/>
<keyword evidence="6" id="KW-0964">Secreted</keyword>
<feature type="compositionally biased region" description="Polar residues" evidence="26">
    <location>
        <begin position="253"/>
        <end position="271"/>
    </location>
</feature>
<dbReference type="GO" id="GO:0005576">
    <property type="term" value="C:extracellular region"/>
    <property type="evidence" value="ECO:0007669"/>
    <property type="project" value="UniProtKB-SubCell"/>
</dbReference>
<dbReference type="PROSITE" id="PS01241">
    <property type="entry name" value="LINK_1"/>
    <property type="match status" value="1"/>
</dbReference>
<feature type="region of interest" description="Disordered" evidence="26">
    <location>
        <begin position="480"/>
        <end position="518"/>
    </location>
</feature>
<feature type="compositionally biased region" description="Low complexity" evidence="26">
    <location>
        <begin position="215"/>
        <end position="227"/>
    </location>
</feature>
<evidence type="ECO:0000256" key="21">
    <source>
        <dbReference type="ARBA" id="ARBA00031823"/>
    </source>
</evidence>
<dbReference type="GO" id="GO:0009653">
    <property type="term" value="P:anatomical structure morphogenesis"/>
    <property type="evidence" value="ECO:0007669"/>
    <property type="project" value="UniProtKB-ARBA"/>
</dbReference>
<comment type="subcellular location">
    <subcellularLocation>
        <location evidence="2">Cell membrane</location>
        <topology evidence="2">Single-pass type I membrane protein</topology>
    </subcellularLocation>
    <subcellularLocation>
        <location evidence="1">Cell projection</location>
        <location evidence="1">Microvillus</location>
    </subcellularLocation>
    <subcellularLocation>
        <location evidence="3">Secreted</location>
    </subcellularLocation>
</comment>
<keyword evidence="13 27" id="KW-0472">Membrane</keyword>
<dbReference type="Proteomes" id="UP000000715">
    <property type="component" value="Unplaced"/>
</dbReference>
<name>A0A8U0RBG8_MUSPF</name>
<evidence type="ECO:0000256" key="7">
    <source>
        <dbReference type="ARBA" id="ARBA00022553"/>
    </source>
</evidence>
<evidence type="ECO:0000256" key="12">
    <source>
        <dbReference type="ARBA" id="ARBA00022989"/>
    </source>
</evidence>
<evidence type="ECO:0000256" key="1">
    <source>
        <dbReference type="ARBA" id="ARBA00004105"/>
    </source>
</evidence>
<evidence type="ECO:0000256" key="18">
    <source>
        <dbReference type="ARBA" id="ARBA00029917"/>
    </source>
</evidence>
<evidence type="ECO:0000256" key="9">
    <source>
        <dbReference type="ARBA" id="ARBA00022729"/>
    </source>
</evidence>
<sequence>MDKFWGRFAWGLCLLQLSLAQIDLNITCRYAGVFHVEKNGRYSISKTEAPDLCKAFNSSLPTMDQMEKALKVGFETCRYGFIEGHVVIPRIHPNSICAANNTGVYILTSNTSQYDTYCFNASAPPEEDCTSVTHLPNAFEGPITITIVNRDGTRYSQTGEYRTNPEDINPSTPADDDVSSGSSSERSTSGGYVFHTLLPTVYPTQNQDSTGVSDNPENTPITIPTTPRLFSHPKQNQDWTSRSPGESNPEVLLQTTTRMTDVDQSGTSANGENWPREPHSPLIHHEHHDKEETQHPASTTPAQDGHLDQRTTTQSQEDSSWTYFFDPISHPMGRGHQTERWMDMDSSHSTTHQPSADPNTHLVEDLDRTGPLSVTAQQSQTHSFSTSHGGLEEDKDQPVTSAPTSSSKDDRTDGRGGRRGGHLPEDSATSVEGSTSHSPATGEYRTLIPVTPANTGSPGVTEVIIAGDPNSNIIHFFSEDQDSSVHPSGTSHTTHGSESAGHSSGSQEGGANTTSGPMRKPQIPEWLIILASLLALALILAVCIAVNSRRRCGQKKKLVINNGNGAVGDRKPSGINGEASKSQEMVHLVNKEPSETPDQFMTADETRNLQNVDMKIGV</sequence>
<accession>A0A8U0RBG8</accession>
<keyword evidence="15" id="KW-0675">Receptor</keyword>
<dbReference type="GO" id="GO:0042981">
    <property type="term" value="P:regulation of apoptotic process"/>
    <property type="evidence" value="ECO:0007669"/>
    <property type="project" value="UniProtKB-ARBA"/>
</dbReference>
<evidence type="ECO:0000256" key="17">
    <source>
        <dbReference type="ARBA" id="ARBA00023273"/>
    </source>
</evidence>
<evidence type="ECO:0000256" key="15">
    <source>
        <dbReference type="ARBA" id="ARBA00023170"/>
    </source>
</evidence>
<dbReference type="CDD" id="cd03516">
    <property type="entry name" value="Link_domain_CD44_like"/>
    <property type="match status" value="1"/>
</dbReference>
<dbReference type="RefSeq" id="XP_044921968.1">
    <property type="nucleotide sequence ID" value="XM_045066033.1"/>
</dbReference>
<evidence type="ECO:0000313" key="31">
    <source>
        <dbReference type="RefSeq" id="XP_044921968.1"/>
    </source>
</evidence>
<evidence type="ECO:0000256" key="20">
    <source>
        <dbReference type="ARBA" id="ARBA00031179"/>
    </source>
</evidence>
<gene>
    <name evidence="31" type="primary">CD44</name>
</gene>
<evidence type="ECO:0000259" key="29">
    <source>
        <dbReference type="PROSITE" id="PS50963"/>
    </source>
</evidence>
<evidence type="ECO:0000256" key="3">
    <source>
        <dbReference type="ARBA" id="ARBA00004613"/>
    </source>
</evidence>
<dbReference type="PRINTS" id="PR00658">
    <property type="entry name" value="CD44"/>
</dbReference>
<evidence type="ECO:0000256" key="6">
    <source>
        <dbReference type="ARBA" id="ARBA00022525"/>
    </source>
</evidence>
<evidence type="ECO:0000256" key="2">
    <source>
        <dbReference type="ARBA" id="ARBA00004251"/>
    </source>
</evidence>
<dbReference type="AlphaFoldDB" id="A0A8U0RBG8"/>
<evidence type="ECO:0000256" key="14">
    <source>
        <dbReference type="ARBA" id="ARBA00023157"/>
    </source>
</evidence>
<dbReference type="PANTHER" id="PTHR10225">
    <property type="entry name" value="HYALURONAN RECEPTOR"/>
    <property type="match status" value="1"/>
</dbReference>
<feature type="compositionally biased region" description="Low complexity" evidence="26">
    <location>
        <begin position="377"/>
        <end position="388"/>
    </location>
</feature>
<feature type="compositionally biased region" description="Polar residues" evidence="26">
    <location>
        <begin position="233"/>
        <end position="246"/>
    </location>
</feature>
<feature type="compositionally biased region" description="Polar residues" evidence="26">
    <location>
        <begin position="427"/>
        <end position="439"/>
    </location>
</feature>
<evidence type="ECO:0000256" key="11">
    <source>
        <dbReference type="ARBA" id="ARBA00022974"/>
    </source>
</evidence>
<comment type="subunit">
    <text evidence="24">Interacts with PKN2. Interacts with TIAM1 and TIAM2. Interacts with HA, as well as other glycosaminoglycans, collagen, laminin, and fibronectin via its N-terminal segment. Interacts with UNC119. Interacts with PDPN (via extracellular domain); this interaction is required for PDPN-mediated directional migration and regulation of lamellipodia extension/stabilization during cell spreading and migration. Interacts with RDX, EZR and MSN. Interacts with EGFR. Interacts with CD74; this complex is essential for the MIF-induced signaling cascade that results in B cell survival.</text>
</comment>
<evidence type="ECO:0000256" key="16">
    <source>
        <dbReference type="ARBA" id="ARBA00023180"/>
    </source>
</evidence>
<dbReference type="PROSITE" id="PS50963">
    <property type="entry name" value="LINK_2"/>
    <property type="match status" value="1"/>
</dbReference>
<keyword evidence="5" id="KW-1003">Cell membrane</keyword>
<comment type="caution">
    <text evidence="25">Lacks conserved residue(s) required for the propagation of feature annotation.</text>
</comment>
<dbReference type="GO" id="GO:0070374">
    <property type="term" value="P:positive regulation of ERK1 and ERK2 cascade"/>
    <property type="evidence" value="ECO:0007669"/>
    <property type="project" value="TreeGrafter"/>
</dbReference>
<dbReference type="GO" id="GO:0009986">
    <property type="term" value="C:cell surface"/>
    <property type="evidence" value="ECO:0007669"/>
    <property type="project" value="UniProtKB-ARBA"/>
</dbReference>
<keyword evidence="7" id="KW-0597">Phosphoprotein</keyword>
<evidence type="ECO:0000256" key="19">
    <source>
        <dbReference type="ARBA" id="ARBA00029928"/>
    </source>
</evidence>
<evidence type="ECO:0000313" key="30">
    <source>
        <dbReference type="Proteomes" id="UP000000715"/>
    </source>
</evidence>
<feature type="compositionally biased region" description="Low complexity" evidence="26">
    <location>
        <begin position="484"/>
        <end position="506"/>
    </location>
</feature>
<reference evidence="31" key="1">
    <citation type="submission" date="2025-08" db="UniProtKB">
        <authorList>
            <consortium name="RefSeq"/>
        </authorList>
    </citation>
    <scope>IDENTIFICATION</scope>
    <source>
        <tissue evidence="31">Brain</tissue>
    </source>
</reference>
<organism evidence="30 31">
    <name type="scientific">Mustela putorius furo</name>
    <name type="common">European domestic ferret</name>
    <name type="synonym">Mustela furo</name>
    <dbReference type="NCBI Taxonomy" id="9669"/>
    <lineage>
        <taxon>Eukaryota</taxon>
        <taxon>Metazoa</taxon>
        <taxon>Chordata</taxon>
        <taxon>Craniata</taxon>
        <taxon>Vertebrata</taxon>
        <taxon>Euteleostomi</taxon>
        <taxon>Mammalia</taxon>
        <taxon>Eutheria</taxon>
        <taxon>Laurasiatheria</taxon>
        <taxon>Carnivora</taxon>
        <taxon>Caniformia</taxon>
        <taxon>Musteloidea</taxon>
        <taxon>Mustelidae</taxon>
        <taxon>Mustelinae</taxon>
        <taxon>Mustela</taxon>
    </lineage>
</organism>
<evidence type="ECO:0000256" key="22">
    <source>
        <dbReference type="ARBA" id="ARBA00032514"/>
    </source>
</evidence>
<dbReference type="GO" id="GO:0007155">
    <property type="term" value="P:cell adhesion"/>
    <property type="evidence" value="ECO:0007669"/>
    <property type="project" value="UniProtKB-KW"/>
</dbReference>
<feature type="domain" description="Link" evidence="29">
    <location>
        <begin position="32"/>
        <end position="120"/>
    </location>
</feature>
<dbReference type="GO" id="GO:0004896">
    <property type="term" value="F:cytokine receptor activity"/>
    <property type="evidence" value="ECO:0007669"/>
    <property type="project" value="TreeGrafter"/>
</dbReference>
<feature type="compositionally biased region" description="Polar residues" evidence="26">
    <location>
        <begin position="347"/>
        <end position="358"/>
    </location>
</feature>
<keyword evidence="9 28" id="KW-0732">Signal</keyword>
<feature type="chain" id="PRO_5035786317" description="CD44 antigen" evidence="28">
    <location>
        <begin position="21"/>
        <end position="618"/>
    </location>
</feature>
<evidence type="ECO:0000256" key="28">
    <source>
        <dbReference type="SAM" id="SignalP"/>
    </source>
</evidence>
<feature type="compositionally biased region" description="Basic and acidic residues" evidence="26">
    <location>
        <begin position="407"/>
        <end position="416"/>
    </location>
</feature>
<evidence type="ECO:0000256" key="13">
    <source>
        <dbReference type="ARBA" id="ARBA00023136"/>
    </source>
</evidence>
<feature type="region of interest" description="Disordered" evidence="26">
    <location>
        <begin position="156"/>
        <end position="190"/>
    </location>
</feature>
<keyword evidence="10" id="KW-0130">Cell adhesion</keyword>
<feature type="compositionally biased region" description="Basic and acidic residues" evidence="26">
    <location>
        <begin position="274"/>
        <end position="294"/>
    </location>
</feature>
<keyword evidence="16" id="KW-0325">Glycoprotein</keyword>
<dbReference type="GO" id="GO:0016323">
    <property type="term" value="C:basolateral plasma membrane"/>
    <property type="evidence" value="ECO:0007669"/>
    <property type="project" value="TreeGrafter"/>
</dbReference>
<dbReference type="InterPro" id="IPR001231">
    <property type="entry name" value="CD44_antigen"/>
</dbReference>
<dbReference type="InterPro" id="IPR043210">
    <property type="entry name" value="CD44_antigen-like"/>
</dbReference>
<feature type="compositionally biased region" description="Low complexity" evidence="26">
    <location>
        <begin position="179"/>
        <end position="190"/>
    </location>
</feature>
<dbReference type="FunFam" id="3.10.100.10:FF:000004">
    <property type="entry name" value="CD44 antigen isoform X2"/>
    <property type="match status" value="1"/>
</dbReference>
<evidence type="ECO:0000256" key="5">
    <source>
        <dbReference type="ARBA" id="ARBA00022475"/>
    </source>
</evidence>
<proteinExistence type="predicted"/>
<dbReference type="InterPro" id="IPR016187">
    <property type="entry name" value="CTDL_fold"/>
</dbReference>
<evidence type="ECO:0000256" key="26">
    <source>
        <dbReference type="SAM" id="MobiDB-lite"/>
    </source>
</evidence>
<keyword evidence="8 27" id="KW-0812">Transmembrane</keyword>
<dbReference type="GO" id="GO:0048731">
    <property type="term" value="P:system development"/>
    <property type="evidence" value="ECO:0007669"/>
    <property type="project" value="UniProtKB-ARBA"/>
</dbReference>
<evidence type="ECO:0000256" key="4">
    <source>
        <dbReference type="ARBA" id="ARBA00020474"/>
    </source>
</evidence>
<keyword evidence="14" id="KW-1015">Disulfide bond</keyword>
<evidence type="ECO:0000256" key="10">
    <source>
        <dbReference type="ARBA" id="ARBA00022889"/>
    </source>
</evidence>
<feature type="compositionally biased region" description="Basic and acidic residues" evidence="26">
    <location>
        <begin position="336"/>
        <end position="346"/>
    </location>
</feature>
<feature type="compositionally biased region" description="Polar residues" evidence="26">
    <location>
        <begin position="310"/>
        <end position="322"/>
    </location>
</feature>
<dbReference type="InterPro" id="IPR000538">
    <property type="entry name" value="Link_dom"/>
</dbReference>
<dbReference type="GO" id="GO:0005902">
    <property type="term" value="C:microvillus"/>
    <property type="evidence" value="ECO:0007669"/>
    <property type="project" value="UniProtKB-SubCell"/>
</dbReference>
<dbReference type="Gene3D" id="3.10.100.10">
    <property type="entry name" value="Mannose-Binding Protein A, subunit A"/>
    <property type="match status" value="1"/>
</dbReference>
<feature type="transmembrane region" description="Helical" evidence="27">
    <location>
        <begin position="526"/>
        <end position="547"/>
    </location>
</feature>
<keyword evidence="11" id="KW-0654">Proteoglycan</keyword>
<dbReference type="PRINTS" id="PR01265">
    <property type="entry name" value="LINKMODULE"/>
</dbReference>
<dbReference type="InterPro" id="IPR016186">
    <property type="entry name" value="C-type_lectin-like/link_sf"/>
</dbReference>
<keyword evidence="17" id="KW-0966">Cell projection</keyword>
<dbReference type="CTD" id="960"/>
<keyword evidence="12 27" id="KW-1133">Transmembrane helix</keyword>
<dbReference type="SUPFAM" id="SSF56436">
    <property type="entry name" value="C-type lectin-like"/>
    <property type="match status" value="1"/>
</dbReference>
<feature type="compositionally biased region" description="Polar residues" evidence="26">
    <location>
        <begin position="202"/>
        <end position="213"/>
    </location>
</feature>